<accession>A0AAE6R4G9</accession>
<dbReference type="GO" id="GO:0005886">
    <property type="term" value="C:plasma membrane"/>
    <property type="evidence" value="ECO:0007669"/>
    <property type="project" value="UniProtKB-SubCell"/>
</dbReference>
<evidence type="ECO:0000259" key="9">
    <source>
        <dbReference type="Pfam" id="PF02397"/>
    </source>
</evidence>
<dbReference type="InterPro" id="IPR003362">
    <property type="entry name" value="Bact_transf"/>
</dbReference>
<dbReference type="AlphaFoldDB" id="A0AAE6R4G9"/>
<evidence type="ECO:0000313" key="10">
    <source>
        <dbReference type="EMBL" id="QGZ27067.1"/>
    </source>
</evidence>
<dbReference type="PANTHER" id="PTHR30576:SF4">
    <property type="entry name" value="UNDECAPRENYL-PHOSPHATE GALACTOSE PHOSPHOTRANSFERASE"/>
    <property type="match status" value="1"/>
</dbReference>
<evidence type="ECO:0000256" key="8">
    <source>
        <dbReference type="SAM" id="Phobius"/>
    </source>
</evidence>
<evidence type="ECO:0000256" key="4">
    <source>
        <dbReference type="ARBA" id="ARBA00022679"/>
    </source>
</evidence>
<protein>
    <submittedName>
        <fullName evidence="10">Sugar transferase</fullName>
    </submittedName>
</protein>
<evidence type="ECO:0000256" key="6">
    <source>
        <dbReference type="ARBA" id="ARBA00022989"/>
    </source>
</evidence>
<dbReference type="GO" id="GO:0016780">
    <property type="term" value="F:phosphotransferase activity, for other substituted phosphate groups"/>
    <property type="evidence" value="ECO:0007669"/>
    <property type="project" value="TreeGrafter"/>
</dbReference>
<keyword evidence="4 10" id="KW-0808">Transferase</keyword>
<keyword evidence="11" id="KW-1185">Reference proteome</keyword>
<evidence type="ECO:0000313" key="11">
    <source>
        <dbReference type="Proteomes" id="UP000433223"/>
    </source>
</evidence>
<feature type="domain" description="Bacterial sugar transferase" evidence="9">
    <location>
        <begin position="21"/>
        <end position="214"/>
    </location>
</feature>
<comment type="similarity">
    <text evidence="2">Belongs to the bacterial sugar transferase family.</text>
</comment>
<dbReference type="Pfam" id="PF02397">
    <property type="entry name" value="Bac_transf"/>
    <property type="match status" value="1"/>
</dbReference>
<keyword evidence="6 8" id="KW-1133">Transmembrane helix</keyword>
<keyword evidence="5 8" id="KW-0812">Transmembrane</keyword>
<gene>
    <name evidence="10" type="ORF">GP482_02415</name>
</gene>
<comment type="subcellular location">
    <subcellularLocation>
        <location evidence="1">Cell membrane</location>
    </subcellularLocation>
</comment>
<evidence type="ECO:0000256" key="3">
    <source>
        <dbReference type="ARBA" id="ARBA00022475"/>
    </source>
</evidence>
<reference evidence="10 11" key="1">
    <citation type="submission" date="2019-12" db="EMBL/GenBank/DDBJ databases">
        <title>Complete genome sequence of Streptococcus lutetiensis CNU 77-61 isolated from Capra aegagrus hircus.</title>
        <authorList>
            <person name="Park S.Y."/>
            <person name="Kim J.H."/>
            <person name="Seo S.W."/>
        </authorList>
    </citation>
    <scope>NUCLEOTIDE SEQUENCE [LARGE SCALE GENOMIC DNA]</scope>
    <source>
        <strain evidence="10 11">CNU_77-61</strain>
    </source>
</reference>
<keyword evidence="7 8" id="KW-0472">Membrane</keyword>
<evidence type="ECO:0000256" key="2">
    <source>
        <dbReference type="ARBA" id="ARBA00006464"/>
    </source>
</evidence>
<feature type="transmembrane region" description="Helical" evidence="8">
    <location>
        <begin position="23"/>
        <end position="48"/>
    </location>
</feature>
<evidence type="ECO:0000256" key="5">
    <source>
        <dbReference type="ARBA" id="ARBA00022692"/>
    </source>
</evidence>
<proteinExistence type="inferred from homology"/>
<evidence type="ECO:0000256" key="7">
    <source>
        <dbReference type="ARBA" id="ARBA00023136"/>
    </source>
</evidence>
<sequence length="220" mass="25308">MEIIKMGNLRVIRKSIFLGIKRLFDICVGIVGTCICFLPAALVIFIIYKIKGYSGSIFFKQERLGLNGKKFKIIKFRSMVENAEEVLKSNKELYQKYINNGYKLLPGEDPRLTSIGAFIRRTSIDELPQFINILKGDMSFIGPRPIIEEEIQEYNDKDREKFLSVKPGATGYWQISGRSNVSYPERCNVELYYVDNMSAVLDFKILFMSFVKVFMRSGAC</sequence>
<organism evidence="10 11">
    <name type="scientific">Streptococcus ruminicola</name>
    <dbReference type="NCBI Taxonomy" id="2686210"/>
    <lineage>
        <taxon>Bacteria</taxon>
        <taxon>Bacillati</taxon>
        <taxon>Bacillota</taxon>
        <taxon>Bacilli</taxon>
        <taxon>Lactobacillales</taxon>
        <taxon>Streptococcaceae</taxon>
        <taxon>Streptococcus</taxon>
    </lineage>
</organism>
<name>A0AAE6R4G9_9STRE</name>
<dbReference type="PANTHER" id="PTHR30576">
    <property type="entry name" value="COLANIC BIOSYNTHESIS UDP-GLUCOSE LIPID CARRIER TRANSFERASE"/>
    <property type="match status" value="1"/>
</dbReference>
<dbReference type="EMBL" id="CP046875">
    <property type="protein sequence ID" value="QGZ27067.1"/>
    <property type="molecule type" value="Genomic_DNA"/>
</dbReference>
<dbReference type="Proteomes" id="UP000433223">
    <property type="component" value="Chromosome"/>
</dbReference>
<keyword evidence="3" id="KW-1003">Cell membrane</keyword>
<evidence type="ECO:0000256" key="1">
    <source>
        <dbReference type="ARBA" id="ARBA00004236"/>
    </source>
</evidence>